<accession>A0ABW8JMC5</accession>
<dbReference type="PANTHER" id="PTHR45527:SF1">
    <property type="entry name" value="FATTY ACID SYNTHASE"/>
    <property type="match status" value="1"/>
</dbReference>
<dbReference type="EMBL" id="JADIKJ010000059">
    <property type="protein sequence ID" value="MFK2902266.1"/>
    <property type="molecule type" value="Genomic_DNA"/>
</dbReference>
<evidence type="ECO:0000313" key="2">
    <source>
        <dbReference type="EMBL" id="MFK2902266.1"/>
    </source>
</evidence>
<dbReference type="InterPro" id="IPR001242">
    <property type="entry name" value="Condensation_dom"/>
</dbReference>
<dbReference type="Proteomes" id="UP001620461">
    <property type="component" value="Unassembled WGS sequence"/>
</dbReference>
<sequence>DVEAQSVLSFAQHRIWFLERMHPGTASYNIPTALRVRGRLNIEWLRECAQAIVDRHEVLRTTFVEQSGDPMPVVHAGMRLNVPVADLSGLAPGAREAELQRLIDTDCRQPFDLAQGPLLRLTLVDLGEEGHVLLFCVHHIVADGGSMQVIRRELLARYKAKATGSDLELPPLAVQYGDYAAWQRQKLESE</sequence>
<proteinExistence type="predicted"/>
<feature type="non-terminal residue" evidence="2">
    <location>
        <position position="190"/>
    </location>
</feature>
<gene>
    <name evidence="2" type="ORF">ISP15_18205</name>
</gene>
<reference evidence="2 3" key="1">
    <citation type="submission" date="2020-10" db="EMBL/GenBank/DDBJ databases">
        <title>Phylogeny of dyella-like bacteria.</title>
        <authorList>
            <person name="Fu J."/>
        </authorList>
    </citation>
    <scope>NUCLEOTIDE SEQUENCE [LARGE SCALE GENOMIC DNA]</scope>
    <source>
        <strain evidence="2 3">JP1</strain>
    </source>
</reference>
<feature type="non-terminal residue" evidence="2">
    <location>
        <position position="1"/>
    </location>
</feature>
<keyword evidence="3" id="KW-1185">Reference proteome</keyword>
<dbReference type="Pfam" id="PF00668">
    <property type="entry name" value="Condensation"/>
    <property type="match status" value="1"/>
</dbReference>
<protein>
    <submittedName>
        <fullName evidence="2">Non-ribosomal peptide synthetase</fullName>
    </submittedName>
</protein>
<dbReference type="InterPro" id="IPR023213">
    <property type="entry name" value="CAT-like_dom_sf"/>
</dbReference>
<feature type="domain" description="Condensation" evidence="1">
    <location>
        <begin position="6"/>
        <end position="190"/>
    </location>
</feature>
<name>A0ABW8JMC5_9GAMM</name>
<dbReference type="Gene3D" id="3.30.559.10">
    <property type="entry name" value="Chloramphenicol acetyltransferase-like domain"/>
    <property type="match status" value="1"/>
</dbReference>
<dbReference type="PANTHER" id="PTHR45527">
    <property type="entry name" value="NONRIBOSOMAL PEPTIDE SYNTHETASE"/>
    <property type="match status" value="1"/>
</dbReference>
<organism evidence="2 3">
    <name type="scientific">Dyella jejuensis</name>
    <dbReference type="NCBI Taxonomy" id="1432009"/>
    <lineage>
        <taxon>Bacteria</taxon>
        <taxon>Pseudomonadati</taxon>
        <taxon>Pseudomonadota</taxon>
        <taxon>Gammaproteobacteria</taxon>
        <taxon>Lysobacterales</taxon>
        <taxon>Rhodanobacteraceae</taxon>
        <taxon>Dyella</taxon>
    </lineage>
</organism>
<comment type="caution">
    <text evidence="2">The sequence shown here is derived from an EMBL/GenBank/DDBJ whole genome shotgun (WGS) entry which is preliminary data.</text>
</comment>
<dbReference type="SUPFAM" id="SSF52777">
    <property type="entry name" value="CoA-dependent acyltransferases"/>
    <property type="match status" value="1"/>
</dbReference>
<evidence type="ECO:0000313" key="3">
    <source>
        <dbReference type="Proteomes" id="UP001620461"/>
    </source>
</evidence>
<evidence type="ECO:0000259" key="1">
    <source>
        <dbReference type="Pfam" id="PF00668"/>
    </source>
</evidence>